<feature type="transmembrane region" description="Helical" evidence="6">
    <location>
        <begin position="31"/>
        <end position="55"/>
    </location>
</feature>
<feature type="transmembrane region" description="Helical" evidence="6">
    <location>
        <begin position="112"/>
        <end position="133"/>
    </location>
</feature>
<dbReference type="GO" id="GO:0005886">
    <property type="term" value="C:plasma membrane"/>
    <property type="evidence" value="ECO:0007669"/>
    <property type="project" value="UniProtKB-SubCell"/>
</dbReference>
<dbReference type="OMA" id="ICYARDK"/>
<keyword evidence="8" id="KW-1185">Reference proteome</keyword>
<reference evidence="7 8" key="1">
    <citation type="submission" date="2019-07" db="EMBL/GenBank/DDBJ databases">
        <title>Genomes of Cafeteria roenbergensis.</title>
        <authorList>
            <person name="Fischer M.G."/>
            <person name="Hackl T."/>
            <person name="Roman M."/>
        </authorList>
    </citation>
    <scope>NUCLEOTIDE SEQUENCE [LARGE SCALE GENOMIC DNA]</scope>
    <source>
        <strain evidence="7 8">BVI</strain>
    </source>
</reference>
<feature type="transmembrane region" description="Helical" evidence="6">
    <location>
        <begin position="304"/>
        <end position="321"/>
    </location>
</feature>
<evidence type="ECO:0000256" key="4">
    <source>
        <dbReference type="ARBA" id="ARBA00022989"/>
    </source>
</evidence>
<organism evidence="7 8">
    <name type="scientific">Cafeteria roenbergensis</name>
    <name type="common">Marine flagellate</name>
    <dbReference type="NCBI Taxonomy" id="33653"/>
    <lineage>
        <taxon>Eukaryota</taxon>
        <taxon>Sar</taxon>
        <taxon>Stramenopiles</taxon>
        <taxon>Bigyra</taxon>
        <taxon>Opalozoa</taxon>
        <taxon>Bicosoecida</taxon>
        <taxon>Cafeteriaceae</taxon>
        <taxon>Cafeteria</taxon>
    </lineage>
</organism>
<comment type="caution">
    <text evidence="7">The sequence shown here is derived from an EMBL/GenBank/DDBJ whole genome shotgun (WGS) entry which is preliminary data.</text>
</comment>
<evidence type="ECO:0000256" key="1">
    <source>
        <dbReference type="ARBA" id="ARBA00004141"/>
    </source>
</evidence>
<keyword evidence="5 6" id="KW-0472">Membrane</keyword>
<evidence type="ECO:0000313" key="7">
    <source>
        <dbReference type="EMBL" id="KAA0151703.1"/>
    </source>
</evidence>
<feature type="transmembrane region" description="Helical" evidence="6">
    <location>
        <begin position="277"/>
        <end position="297"/>
    </location>
</feature>
<keyword evidence="4 6" id="KW-1133">Transmembrane helix</keyword>
<feature type="transmembrane region" description="Helical" evidence="6">
    <location>
        <begin position="433"/>
        <end position="453"/>
    </location>
</feature>
<comment type="similarity">
    <text evidence="2 6">Belongs to the CTL (choline transporter-like) family.</text>
</comment>
<feature type="transmembrane region" description="Helical" evidence="6">
    <location>
        <begin position="140"/>
        <end position="162"/>
    </location>
</feature>
<dbReference type="Proteomes" id="UP000323011">
    <property type="component" value="Unassembled WGS sequence"/>
</dbReference>
<feature type="transmembrane region" description="Helical" evidence="6">
    <location>
        <begin position="168"/>
        <end position="186"/>
    </location>
</feature>
<dbReference type="PANTHER" id="PTHR12385">
    <property type="entry name" value="CHOLINE TRANSPORTER-LIKE (SLC FAMILY 44)"/>
    <property type="match status" value="1"/>
</dbReference>
<feature type="transmembrane region" description="Helical" evidence="6">
    <location>
        <begin position="465"/>
        <end position="489"/>
    </location>
</feature>
<feature type="transmembrane region" description="Helical" evidence="6">
    <location>
        <begin position="207"/>
        <end position="227"/>
    </location>
</feature>
<name>A0A5A8CFB3_CAFRO</name>
<dbReference type="GO" id="GO:0022857">
    <property type="term" value="F:transmembrane transporter activity"/>
    <property type="evidence" value="ECO:0007669"/>
    <property type="project" value="UniProtKB-UniRule"/>
</dbReference>
<comment type="function">
    <text evidence="6">Choline transporter.</text>
</comment>
<dbReference type="InterPro" id="IPR007603">
    <property type="entry name" value="Choline_transptr-like"/>
</dbReference>
<evidence type="ECO:0000256" key="6">
    <source>
        <dbReference type="RuleBase" id="RU368066"/>
    </source>
</evidence>
<feature type="transmembrane region" description="Helical" evidence="6">
    <location>
        <begin position="501"/>
        <end position="523"/>
    </location>
</feature>
<evidence type="ECO:0000256" key="2">
    <source>
        <dbReference type="ARBA" id="ARBA00007168"/>
    </source>
</evidence>
<sequence length="579" mass="61820">MPSGARAGSDPYDGDALPPRVEAKHRPCRDICCLVFFLLAVAANIAIGAMSLTMVKDAPALAEDFNSCVSRSGSPQNQFDVNEVRRGDAQARADLQAAAASLSLDGISSHPGLLAGLGAAAVAVAAVWVFLLYRFTKCMVWTTLLFSVFLVAAVGAYFLAVIPNGLEVGLIYLALAALQLAFLLCLRQNINMAAGLISLAMRALRDFPSLILAAIAINVFVLLVYVAELVMALGAAANVEFGAVSGQSLLDGRRYVTSTVLNLPSGTSVQRGEDYCVSQLTTLAMATVVMSVVMLFWVTATLEAIRMAIASTVFGVFYYYAPDDPDKPGCPVCSATTWAFSVQLGTHVVSGMVLAIIDALRRMARQGSTSCIGAIIRCIVLMLLSCFEQLTRFLVVVTGLTGLSFWDSAKRTMMVMREAFFDGYITSAITVRILRLSGFVFAMVFSIVAWAGVDPDTFGQLWPAILVIMVGIYSPIFGIVLAVLASSYLDGMIADDQGRPISISGPLAGLFFGSVAHAILLFMEQLILDLVDSAFVCFAIDTFNGIISPRGEVVHRFMGANFGDQLACEVGAREQGVRK</sequence>
<protein>
    <recommendedName>
        <fullName evidence="6">Choline transporter-like protein</fullName>
    </recommendedName>
</protein>
<evidence type="ECO:0000256" key="3">
    <source>
        <dbReference type="ARBA" id="ARBA00022692"/>
    </source>
</evidence>
<comment type="subcellular location">
    <subcellularLocation>
        <location evidence="6">Cell membrane</location>
        <topology evidence="6">Multi-pass membrane protein</topology>
    </subcellularLocation>
    <subcellularLocation>
        <location evidence="1">Membrane</location>
        <topology evidence="1">Multi-pass membrane protein</topology>
    </subcellularLocation>
</comment>
<accession>A0A5A8CFB3</accession>
<proteinExistence type="inferred from homology"/>
<evidence type="ECO:0000256" key="5">
    <source>
        <dbReference type="ARBA" id="ARBA00023136"/>
    </source>
</evidence>
<dbReference type="Pfam" id="PF04515">
    <property type="entry name" value="Choline_transpo"/>
    <property type="match status" value="1"/>
</dbReference>
<evidence type="ECO:0000313" key="8">
    <source>
        <dbReference type="Proteomes" id="UP000323011"/>
    </source>
</evidence>
<gene>
    <name evidence="7" type="ORF">FNF29_04390</name>
</gene>
<keyword evidence="3 6" id="KW-0812">Transmembrane</keyword>
<dbReference type="AlphaFoldDB" id="A0A5A8CFB3"/>
<dbReference type="EMBL" id="VLTN01000025">
    <property type="protein sequence ID" value="KAA0151703.1"/>
    <property type="molecule type" value="Genomic_DNA"/>
</dbReference>
<feature type="transmembrane region" description="Helical" evidence="6">
    <location>
        <begin position="341"/>
        <end position="360"/>
    </location>
</feature>